<comment type="caution">
    <text evidence="1">The sequence shown here is derived from an EMBL/GenBank/DDBJ whole genome shotgun (WGS) entry which is preliminary data.</text>
</comment>
<reference evidence="1" key="1">
    <citation type="journal article" date="2020" name="mSystems">
        <title>Genome- and Community-Level Interaction Insights into Carbon Utilization and Element Cycling Functions of Hydrothermarchaeota in Hydrothermal Sediment.</title>
        <authorList>
            <person name="Zhou Z."/>
            <person name="Liu Y."/>
            <person name="Xu W."/>
            <person name="Pan J."/>
            <person name="Luo Z.H."/>
            <person name="Li M."/>
        </authorList>
    </citation>
    <scope>NUCLEOTIDE SEQUENCE [LARGE SCALE GENOMIC DNA]</scope>
    <source>
        <strain evidence="1">HyVt-443</strain>
    </source>
</reference>
<proteinExistence type="predicted"/>
<protein>
    <submittedName>
        <fullName evidence="1">Uncharacterized protein</fullName>
    </submittedName>
</protein>
<accession>A0A831RNC3</accession>
<gene>
    <name evidence="1" type="ORF">ENI96_04595</name>
</gene>
<dbReference type="AlphaFoldDB" id="A0A831RNC3"/>
<organism evidence="1">
    <name type="scientific">Sedimenticola thiotaurini</name>
    <dbReference type="NCBI Taxonomy" id="1543721"/>
    <lineage>
        <taxon>Bacteria</taxon>
        <taxon>Pseudomonadati</taxon>
        <taxon>Pseudomonadota</taxon>
        <taxon>Gammaproteobacteria</taxon>
        <taxon>Chromatiales</taxon>
        <taxon>Sedimenticolaceae</taxon>
        <taxon>Sedimenticola</taxon>
    </lineage>
</organism>
<dbReference type="EMBL" id="DRKP01000054">
    <property type="protein sequence ID" value="HEB95694.1"/>
    <property type="molecule type" value="Genomic_DNA"/>
</dbReference>
<name>A0A831RNC3_9GAMM</name>
<evidence type="ECO:0000313" key="1">
    <source>
        <dbReference type="EMBL" id="HEB95694.1"/>
    </source>
</evidence>
<dbReference type="Proteomes" id="UP000886251">
    <property type="component" value="Unassembled WGS sequence"/>
</dbReference>
<sequence length="269" mass="30454">MKNTGLFGRVPLIVAAVMFLGGSIAVAAEEIPLPDDVVILSPAPGLPDDLAGFIGKWGEGRWSGNLMPVEVVIENIRADGRASVIYAHPDYPDWNTRAGYLRGRGFMLDGWLITKFRGLTLNLKVPENDTIEGTNAPNIHLRGITLKRQKYPIWKRLTAAEIRETFTGKTATIWHEKKEFPLQRYYAPDGTIFTRTPFSETPKKGFWFIDEQGRLCERANPMLKKHLWCQVVADNGEEIARFFMVTGRKRIPRPIKTFTYRSFSDGNTL</sequence>